<keyword evidence="8" id="KW-0408">Iron</keyword>
<proteinExistence type="inferred from homology"/>
<gene>
    <name evidence="12" type="ORF">ACFQGU_09910</name>
</gene>
<dbReference type="Pfam" id="PF00724">
    <property type="entry name" value="Oxidored_FMN"/>
    <property type="match status" value="1"/>
</dbReference>
<sequence>MGDYDVLFEPVRIGPKVAPNRFYQVPHCNGLGHARPTSLAAMRGIKAEGGWGVVCTEEVEIHPTSDLAPYVEGRLWDDDDIAGLRLMTEAVHEHGSLAGIELTHAGLDAANHYSRMTPIGPRSEGVLGGGGFEPAQTRAMTRRDFADVRRWHRAAAVRARDAGFDIVYCYAAHGLTLPMQLLSRRHNDRTDEYGGSLENRVRFLREIIEDTKDAVGHDCAVAVRLAVDELVGEQGITHDGEAAEIVAMLAELPDLWDVNISDWSNDSATSRFAAEGHQEPYIAFVKGLTTKPVVGVGRYTSPDSMVSAVRRGVLDLIGAARPSIADPHLPRKIREGRLEEIRECIGCNICVATDPKSLPIRCTQNPTMGEEWRRSWHPERIPWRRNDSAVMVVGAGPAGLEAARALGQRGHRVDLLDARRRLGGRVDREALLPGLAAWRRVVDWRLGRIEAMPEVSVYPESPMTADDVLASDARHVIVATGATWRRDGRGRSLGHAVDGWDSGSILTPDDILDDLVAGTWSVPDGRVVVYDDDHYVMGGLLAELLAVRGNNVTLVTPAPLLSYWTQFTLEQERIELRLRALGVDVVVRRTMPRVDGSSVVLASVVDGAETVLPRDVVVMVADRAPVHDLHDALLPALEDGRLDSLRLIGDADAPNLIAQAVFAGHLAAREHGEAVDRDAVPFRRERFSVPR</sequence>
<dbReference type="RefSeq" id="WP_386766191.1">
    <property type="nucleotide sequence ID" value="NZ_JBHSTI010000008.1"/>
</dbReference>
<dbReference type="Gene3D" id="3.40.50.720">
    <property type="entry name" value="NAD(P)-binding Rossmann-like Domain"/>
    <property type="match status" value="1"/>
</dbReference>
<keyword evidence="9" id="KW-0411">Iron-sulfur</keyword>
<dbReference type="InterPro" id="IPR013785">
    <property type="entry name" value="Aldolase_TIM"/>
</dbReference>
<keyword evidence="4" id="KW-0285">Flavoprotein</keyword>
<dbReference type="Pfam" id="PF07992">
    <property type="entry name" value="Pyr_redox_2"/>
    <property type="match status" value="1"/>
</dbReference>
<evidence type="ECO:0000256" key="9">
    <source>
        <dbReference type="ARBA" id="ARBA00023014"/>
    </source>
</evidence>
<evidence type="ECO:0000259" key="11">
    <source>
        <dbReference type="Pfam" id="PF07992"/>
    </source>
</evidence>
<feature type="domain" description="NADH:flavin oxidoreductase/NADH oxidase N-terminal" evidence="10">
    <location>
        <begin position="7"/>
        <end position="338"/>
    </location>
</feature>
<evidence type="ECO:0000256" key="6">
    <source>
        <dbReference type="ARBA" id="ARBA00022723"/>
    </source>
</evidence>
<keyword evidence="5" id="KW-0288">FMN</keyword>
<dbReference type="PANTHER" id="PTHR42917">
    <property type="entry name" value="2,4-DIENOYL-COA REDUCTASE"/>
    <property type="match status" value="1"/>
</dbReference>
<dbReference type="SUPFAM" id="SSF51395">
    <property type="entry name" value="FMN-linked oxidoreductases"/>
    <property type="match status" value="1"/>
</dbReference>
<comment type="cofactor">
    <cofactor evidence="1">
        <name>FMN</name>
        <dbReference type="ChEBI" id="CHEBI:58210"/>
    </cofactor>
</comment>
<comment type="cofactor">
    <cofactor evidence="2">
        <name>[4Fe-4S] cluster</name>
        <dbReference type="ChEBI" id="CHEBI:49883"/>
    </cofactor>
</comment>
<feature type="domain" description="FAD/NAD(P)-binding" evidence="11">
    <location>
        <begin position="389"/>
        <end position="640"/>
    </location>
</feature>
<dbReference type="InterPro" id="IPR051793">
    <property type="entry name" value="NADH:flavin_oxidoreductase"/>
</dbReference>
<dbReference type="PRINTS" id="PR00368">
    <property type="entry name" value="FADPNR"/>
</dbReference>
<evidence type="ECO:0000259" key="10">
    <source>
        <dbReference type="Pfam" id="PF00724"/>
    </source>
</evidence>
<dbReference type="SUPFAM" id="SSF51905">
    <property type="entry name" value="FAD/NAD(P)-binding domain"/>
    <property type="match status" value="1"/>
</dbReference>
<protein>
    <submittedName>
        <fullName evidence="12">FAD-dependent oxidoreductase</fullName>
    </submittedName>
</protein>
<name>A0ABW1T1L3_9ACTN</name>
<dbReference type="InterPro" id="IPR036188">
    <property type="entry name" value="FAD/NAD-bd_sf"/>
</dbReference>
<dbReference type="InterPro" id="IPR023753">
    <property type="entry name" value="FAD/NAD-binding_dom"/>
</dbReference>
<evidence type="ECO:0000256" key="8">
    <source>
        <dbReference type="ARBA" id="ARBA00023004"/>
    </source>
</evidence>
<keyword evidence="6" id="KW-0479">Metal-binding</keyword>
<dbReference type="Proteomes" id="UP001596138">
    <property type="component" value="Unassembled WGS sequence"/>
</dbReference>
<dbReference type="Gene3D" id="3.20.20.70">
    <property type="entry name" value="Aldolase class I"/>
    <property type="match status" value="1"/>
</dbReference>
<evidence type="ECO:0000256" key="4">
    <source>
        <dbReference type="ARBA" id="ARBA00022630"/>
    </source>
</evidence>
<dbReference type="SUPFAM" id="SSF51971">
    <property type="entry name" value="Nucleotide-binding domain"/>
    <property type="match status" value="1"/>
</dbReference>
<evidence type="ECO:0000256" key="3">
    <source>
        <dbReference type="ARBA" id="ARBA00011048"/>
    </source>
</evidence>
<evidence type="ECO:0000256" key="7">
    <source>
        <dbReference type="ARBA" id="ARBA00023002"/>
    </source>
</evidence>
<evidence type="ECO:0000256" key="2">
    <source>
        <dbReference type="ARBA" id="ARBA00001966"/>
    </source>
</evidence>
<evidence type="ECO:0000256" key="1">
    <source>
        <dbReference type="ARBA" id="ARBA00001917"/>
    </source>
</evidence>
<dbReference type="EMBL" id="JBHSTI010000008">
    <property type="protein sequence ID" value="MFC6238194.1"/>
    <property type="molecule type" value="Genomic_DNA"/>
</dbReference>
<evidence type="ECO:0000256" key="5">
    <source>
        <dbReference type="ARBA" id="ARBA00022643"/>
    </source>
</evidence>
<dbReference type="Gene3D" id="3.50.50.60">
    <property type="entry name" value="FAD/NAD(P)-binding domain"/>
    <property type="match status" value="1"/>
</dbReference>
<dbReference type="InterPro" id="IPR001155">
    <property type="entry name" value="OxRdtase_FMN_N"/>
</dbReference>
<evidence type="ECO:0000313" key="13">
    <source>
        <dbReference type="Proteomes" id="UP001596138"/>
    </source>
</evidence>
<organism evidence="12 13">
    <name type="scientific">Longivirga aurantiaca</name>
    <dbReference type="NCBI Taxonomy" id="1837743"/>
    <lineage>
        <taxon>Bacteria</taxon>
        <taxon>Bacillati</taxon>
        <taxon>Actinomycetota</taxon>
        <taxon>Actinomycetes</taxon>
        <taxon>Sporichthyales</taxon>
        <taxon>Sporichthyaceae</taxon>
        <taxon>Longivirga</taxon>
    </lineage>
</organism>
<dbReference type="PANTHER" id="PTHR42917:SF2">
    <property type="entry name" value="2,4-DIENOYL-COA REDUCTASE [(2E)-ENOYL-COA-PRODUCING]"/>
    <property type="match status" value="1"/>
</dbReference>
<comment type="caution">
    <text evidence="12">The sequence shown here is derived from an EMBL/GenBank/DDBJ whole genome shotgun (WGS) entry which is preliminary data.</text>
</comment>
<keyword evidence="13" id="KW-1185">Reference proteome</keyword>
<accession>A0ABW1T1L3</accession>
<comment type="similarity">
    <text evidence="3">In the N-terminal section; belongs to the NADH:flavin oxidoreductase/NADH oxidase family.</text>
</comment>
<reference evidence="13" key="1">
    <citation type="journal article" date="2019" name="Int. J. Syst. Evol. Microbiol.">
        <title>The Global Catalogue of Microorganisms (GCM) 10K type strain sequencing project: providing services to taxonomists for standard genome sequencing and annotation.</title>
        <authorList>
            <consortium name="The Broad Institute Genomics Platform"/>
            <consortium name="The Broad Institute Genome Sequencing Center for Infectious Disease"/>
            <person name="Wu L."/>
            <person name="Ma J."/>
        </authorList>
    </citation>
    <scope>NUCLEOTIDE SEQUENCE [LARGE SCALE GENOMIC DNA]</scope>
    <source>
        <strain evidence="13">CGMCC 4.7317</strain>
    </source>
</reference>
<keyword evidence="7" id="KW-0560">Oxidoreductase</keyword>
<evidence type="ECO:0000313" key="12">
    <source>
        <dbReference type="EMBL" id="MFC6238194.1"/>
    </source>
</evidence>